<keyword evidence="7" id="KW-1185">Reference proteome</keyword>
<feature type="compositionally biased region" description="Gly residues" evidence="4">
    <location>
        <begin position="143"/>
        <end position="177"/>
    </location>
</feature>
<name>A0A9X1Y9T8_9PROT</name>
<feature type="region of interest" description="Disordered" evidence="4">
    <location>
        <begin position="90"/>
        <end position="185"/>
    </location>
</feature>
<evidence type="ECO:0000256" key="3">
    <source>
        <dbReference type="ARBA" id="ARBA00022970"/>
    </source>
</evidence>
<dbReference type="GO" id="GO:0006865">
    <property type="term" value="P:amino acid transport"/>
    <property type="evidence" value="ECO:0007669"/>
    <property type="project" value="UniProtKB-KW"/>
</dbReference>
<keyword evidence="3" id="KW-0813">Transport</keyword>
<organism evidence="6 7">
    <name type="scientific">Roseomonas acroporae</name>
    <dbReference type="NCBI Taxonomy" id="2937791"/>
    <lineage>
        <taxon>Bacteria</taxon>
        <taxon>Pseudomonadati</taxon>
        <taxon>Pseudomonadota</taxon>
        <taxon>Alphaproteobacteria</taxon>
        <taxon>Acetobacterales</taxon>
        <taxon>Roseomonadaceae</taxon>
        <taxon>Roseomonas</taxon>
    </lineage>
</organism>
<keyword evidence="3" id="KW-0029">Amino-acid transport</keyword>
<accession>A0A9X1Y9T8</accession>
<dbReference type="Pfam" id="PF13458">
    <property type="entry name" value="Peripla_BP_6"/>
    <property type="match status" value="1"/>
</dbReference>
<dbReference type="InterPro" id="IPR028082">
    <property type="entry name" value="Peripla_BP_I"/>
</dbReference>
<comment type="similarity">
    <text evidence="1">Belongs to the leucine-binding protein family.</text>
</comment>
<evidence type="ECO:0000313" key="7">
    <source>
        <dbReference type="Proteomes" id="UP001139516"/>
    </source>
</evidence>
<dbReference type="InterPro" id="IPR051010">
    <property type="entry name" value="BCAA_transport"/>
</dbReference>
<gene>
    <name evidence="6" type="ORF">M0638_15490</name>
</gene>
<dbReference type="PANTHER" id="PTHR30483">
    <property type="entry name" value="LEUCINE-SPECIFIC-BINDING PROTEIN"/>
    <property type="match status" value="1"/>
</dbReference>
<evidence type="ECO:0000256" key="1">
    <source>
        <dbReference type="ARBA" id="ARBA00010062"/>
    </source>
</evidence>
<evidence type="ECO:0000313" key="6">
    <source>
        <dbReference type="EMBL" id="MCK8785782.1"/>
    </source>
</evidence>
<dbReference type="RefSeq" id="WP_248667900.1">
    <property type="nucleotide sequence ID" value="NZ_JALPRX010000068.1"/>
</dbReference>
<proteinExistence type="inferred from homology"/>
<dbReference type="Proteomes" id="UP001139516">
    <property type="component" value="Unassembled WGS sequence"/>
</dbReference>
<evidence type="ECO:0000256" key="2">
    <source>
        <dbReference type="ARBA" id="ARBA00022729"/>
    </source>
</evidence>
<dbReference type="InterPro" id="IPR028081">
    <property type="entry name" value="Leu-bd"/>
</dbReference>
<sequence length="527" mass="53300">MPAIHDRPWRRRGVLGGLVAGGLSIPAIRRVHAQAGATGGAGGAPAGAAGGEYRLGALFPFSGNLAVLGDESFRGLELAVEERNAGLPGAAPAAGMAAPGHGGTGQGGTGQSGGPTTGPMGGPMGGPAGGNPAAGPASAQGSAGQGGVGQGGVGQGAGAQGAQGGGSQGTGSQGGGVQAVAPPPAGLLGRPIRLIRGDAADGTQAQAELRRLAGAERVGCVFGSAVSAVGFAASQLAELQGLPYFELNAVADAITERGFRYTFRTGPRAADLAREAVETITGPLAPLLGLPAETMRTAVLHEDTLDGQSLAAALETRLRDAALPAPERLSYAARPAELASLVQRLQGVRTELVLHHGQQNDIVLLYRAMREAGWRPRMVIGLGAGYAFGDTARAVGPDFDGTLNVDVPQFEVGEQIAPAIGPFVEAYRRKYGSDPRSGHSLASYVGARIVFEAWQRAGAADKDRLRAALLALDLPEHALANGWGARLDERGQNGRARPYVTQWQGGRQLTVAPAGAAVAPLRARLGP</sequence>
<reference evidence="6" key="1">
    <citation type="submission" date="2022-04" db="EMBL/GenBank/DDBJ databases">
        <title>Roseomonas acroporae sp. nov., isolated from coral Acropora digitifera.</title>
        <authorList>
            <person name="Sun H."/>
        </authorList>
    </citation>
    <scope>NUCLEOTIDE SEQUENCE</scope>
    <source>
        <strain evidence="6">NAR14</strain>
    </source>
</reference>
<feature type="domain" description="Leucine-binding protein" evidence="5">
    <location>
        <begin position="186"/>
        <end position="506"/>
    </location>
</feature>
<dbReference type="EMBL" id="JALPRX010000068">
    <property type="protein sequence ID" value="MCK8785782.1"/>
    <property type="molecule type" value="Genomic_DNA"/>
</dbReference>
<feature type="compositionally biased region" description="Gly residues" evidence="4">
    <location>
        <begin position="100"/>
        <end position="129"/>
    </location>
</feature>
<protein>
    <submittedName>
        <fullName evidence="6">ABC transporter substrate-binding protein</fullName>
    </submittedName>
</protein>
<dbReference type="Gene3D" id="3.40.50.2300">
    <property type="match status" value="3"/>
</dbReference>
<evidence type="ECO:0000256" key="4">
    <source>
        <dbReference type="SAM" id="MobiDB-lite"/>
    </source>
</evidence>
<feature type="compositionally biased region" description="Low complexity" evidence="4">
    <location>
        <begin position="130"/>
        <end position="142"/>
    </location>
</feature>
<dbReference type="PANTHER" id="PTHR30483:SF37">
    <property type="entry name" value="ABC TRANSPORTER SUBSTRATE-BINDING PROTEIN"/>
    <property type="match status" value="1"/>
</dbReference>
<feature type="compositionally biased region" description="Low complexity" evidence="4">
    <location>
        <begin position="90"/>
        <end position="99"/>
    </location>
</feature>
<evidence type="ECO:0000259" key="5">
    <source>
        <dbReference type="Pfam" id="PF13458"/>
    </source>
</evidence>
<dbReference type="SUPFAM" id="SSF53822">
    <property type="entry name" value="Periplasmic binding protein-like I"/>
    <property type="match status" value="2"/>
</dbReference>
<comment type="caution">
    <text evidence="6">The sequence shown here is derived from an EMBL/GenBank/DDBJ whole genome shotgun (WGS) entry which is preliminary data.</text>
</comment>
<dbReference type="AlphaFoldDB" id="A0A9X1Y9T8"/>
<keyword evidence="2" id="KW-0732">Signal</keyword>